<dbReference type="SUPFAM" id="SSF53383">
    <property type="entry name" value="PLP-dependent transferases"/>
    <property type="match status" value="1"/>
</dbReference>
<evidence type="ECO:0000313" key="7">
    <source>
        <dbReference type="Proteomes" id="UP001595583"/>
    </source>
</evidence>
<evidence type="ECO:0000313" key="6">
    <source>
        <dbReference type="EMBL" id="MFC3208170.1"/>
    </source>
</evidence>
<comment type="subunit">
    <text evidence="3">Homotetramer.</text>
</comment>
<gene>
    <name evidence="6" type="ORF">ACFOHJ_18255</name>
</gene>
<evidence type="ECO:0000259" key="5">
    <source>
        <dbReference type="Pfam" id="PF01212"/>
    </source>
</evidence>
<dbReference type="InterPro" id="IPR015424">
    <property type="entry name" value="PyrdxlP-dep_Trfase"/>
</dbReference>
<dbReference type="Proteomes" id="UP001595583">
    <property type="component" value="Unassembled WGS sequence"/>
</dbReference>
<dbReference type="RefSeq" id="WP_378223095.1">
    <property type="nucleotide sequence ID" value="NZ_JBHRTK010000017.1"/>
</dbReference>
<reference evidence="7" key="1">
    <citation type="journal article" date="2019" name="Int. J. Syst. Evol. Microbiol.">
        <title>The Global Catalogue of Microorganisms (GCM) 10K type strain sequencing project: providing services to taxonomists for standard genome sequencing and annotation.</title>
        <authorList>
            <consortium name="The Broad Institute Genomics Platform"/>
            <consortium name="The Broad Institute Genome Sequencing Center for Infectious Disease"/>
            <person name="Wu L."/>
            <person name="Ma J."/>
        </authorList>
    </citation>
    <scope>NUCLEOTIDE SEQUENCE [LARGE SCALE GENOMIC DNA]</scope>
    <source>
        <strain evidence="7">KCTC 52165</strain>
    </source>
</reference>
<evidence type="ECO:0000256" key="1">
    <source>
        <dbReference type="ARBA" id="ARBA00001933"/>
    </source>
</evidence>
<dbReference type="Gene3D" id="3.90.1150.10">
    <property type="entry name" value="Aspartate Aminotransferase, domain 1"/>
    <property type="match status" value="1"/>
</dbReference>
<keyword evidence="7" id="KW-1185">Reference proteome</keyword>
<comment type="similarity">
    <text evidence="2">Belongs to the threonine aldolase family.</text>
</comment>
<dbReference type="Gene3D" id="3.40.640.10">
    <property type="entry name" value="Type I PLP-dependent aspartate aminotransferase-like (Major domain)"/>
    <property type="match status" value="1"/>
</dbReference>
<dbReference type="EMBL" id="JBHRTK010000017">
    <property type="protein sequence ID" value="MFC3208170.1"/>
    <property type="molecule type" value="Genomic_DNA"/>
</dbReference>
<dbReference type="PANTHER" id="PTHR48097:SF5">
    <property type="entry name" value="LOW SPECIFICITY L-THREONINE ALDOLASE"/>
    <property type="match status" value="1"/>
</dbReference>
<feature type="domain" description="Aromatic amino acid beta-eliminating lyase/threonine aldolase" evidence="5">
    <location>
        <begin position="4"/>
        <end position="292"/>
    </location>
</feature>
<organism evidence="6 7">
    <name type="scientific">Aquamicrobium soli</name>
    <dbReference type="NCBI Taxonomy" id="1811518"/>
    <lineage>
        <taxon>Bacteria</taxon>
        <taxon>Pseudomonadati</taxon>
        <taxon>Pseudomonadota</taxon>
        <taxon>Alphaproteobacteria</taxon>
        <taxon>Hyphomicrobiales</taxon>
        <taxon>Phyllobacteriaceae</taxon>
        <taxon>Aquamicrobium</taxon>
    </lineage>
</organism>
<dbReference type="Pfam" id="PF01212">
    <property type="entry name" value="Beta_elim_lyase"/>
    <property type="match status" value="1"/>
</dbReference>
<comment type="cofactor">
    <cofactor evidence="1">
        <name>pyridoxal 5'-phosphate</name>
        <dbReference type="ChEBI" id="CHEBI:597326"/>
    </cofactor>
</comment>
<comment type="caution">
    <text evidence="6">The sequence shown here is derived from an EMBL/GenBank/DDBJ whole genome shotgun (WGS) entry which is preliminary data.</text>
</comment>
<evidence type="ECO:0000256" key="4">
    <source>
        <dbReference type="ARBA" id="ARBA00022898"/>
    </source>
</evidence>
<name>A0ABV7KCY8_9HYPH</name>
<dbReference type="InterPro" id="IPR001597">
    <property type="entry name" value="ArAA_b-elim_lyase/Thr_aldolase"/>
</dbReference>
<accession>A0ABV7KCY8</accession>
<evidence type="ECO:0000256" key="3">
    <source>
        <dbReference type="ARBA" id="ARBA00011881"/>
    </source>
</evidence>
<protein>
    <submittedName>
        <fullName evidence="6">Threonine aldolase family protein</fullName>
    </submittedName>
</protein>
<dbReference type="PANTHER" id="PTHR48097">
    <property type="entry name" value="L-THREONINE ALDOLASE-RELATED"/>
    <property type="match status" value="1"/>
</dbReference>
<proteinExistence type="inferred from homology"/>
<sequence>MISDFRSDNVAPPRAEFLDAALHNCAGWMDAYGEDGITAALEDMFAGIFEHDVAAFPILTGTAANALALAQLSDRFGQILCHRSSHIYLDECGAVEFNNPGVRLKPIDGDAGKLDVAHCMRALGASDDVHQLRSTALSISQATETGTCYSAGEVQGLAAFARKHGMAVHMDGTRFGNVVAASEASPAELTWRSGVDVLCLGATKSGAIGAEVVLFFDRDQARDFRRLMKRSGHLPSRIWFLAAQLQACFQEDLWLDSARHSNAMAARLRTALETSYGIVPHHPVQTNMVFLRLDRATCDRLRGQGFSFYTVEDEKDGMLARLVTSHATQASDVDHLAEAIGRAVRDTI</sequence>
<dbReference type="InterPro" id="IPR015422">
    <property type="entry name" value="PyrdxlP-dep_Trfase_small"/>
</dbReference>
<evidence type="ECO:0000256" key="2">
    <source>
        <dbReference type="ARBA" id="ARBA00006966"/>
    </source>
</evidence>
<keyword evidence="4" id="KW-0663">Pyridoxal phosphate</keyword>
<dbReference type="InterPro" id="IPR015421">
    <property type="entry name" value="PyrdxlP-dep_Trfase_major"/>
</dbReference>